<gene>
    <name evidence="9 12" type="primary">rbsK</name>
    <name evidence="12" type="ORF">RIdsm_05224</name>
    <name evidence="11" type="ORF">XM52_00245</name>
</gene>
<feature type="binding site" evidence="9">
    <location>
        <begin position="204"/>
        <end position="209"/>
    </location>
    <ligand>
        <name>ATP</name>
        <dbReference type="ChEBI" id="CHEBI:30616"/>
    </ligand>
</feature>
<dbReference type="PANTHER" id="PTHR10584:SF166">
    <property type="entry name" value="RIBOKINASE"/>
    <property type="match status" value="1"/>
</dbReference>
<dbReference type="RefSeq" id="WP_057812097.1">
    <property type="nucleotide sequence ID" value="NZ_CP031598.1"/>
</dbReference>
<dbReference type="GO" id="GO:0019303">
    <property type="term" value="P:D-ribose catabolic process"/>
    <property type="evidence" value="ECO:0007669"/>
    <property type="project" value="UniProtKB-UniRule"/>
</dbReference>
<evidence type="ECO:0000313" key="13">
    <source>
        <dbReference type="Proteomes" id="UP000051401"/>
    </source>
</evidence>
<comment type="pathway">
    <text evidence="9">Carbohydrate metabolism; D-ribose degradation; D-ribose 5-phosphate from beta-D-ribopyranose: step 2/2.</text>
</comment>
<keyword evidence="5 9" id="KW-0067">ATP-binding</keyword>
<evidence type="ECO:0000313" key="14">
    <source>
        <dbReference type="Proteomes" id="UP000325785"/>
    </source>
</evidence>
<evidence type="ECO:0000256" key="2">
    <source>
        <dbReference type="ARBA" id="ARBA00022723"/>
    </source>
</evidence>
<feature type="binding site" evidence="9">
    <location>
        <position position="238"/>
    </location>
    <ligand>
        <name>substrate</name>
    </ligand>
</feature>
<feature type="binding site" evidence="9">
    <location>
        <position position="273"/>
    </location>
    <ligand>
        <name>K(+)</name>
        <dbReference type="ChEBI" id="CHEBI:29103"/>
    </ligand>
</feature>
<feature type="binding site" evidence="9">
    <location>
        <position position="178"/>
    </location>
    <ligand>
        <name>ATP</name>
        <dbReference type="ChEBI" id="CHEBI:30616"/>
    </ligand>
</feature>
<comment type="cofactor">
    <cofactor evidence="9">
        <name>Mg(2+)</name>
        <dbReference type="ChEBI" id="CHEBI:18420"/>
    </cofactor>
    <text evidence="9">Requires a divalent cation, most likely magnesium in vivo, as an electrophilic catalyst to aid phosphoryl group transfer. It is the chelate of the metal and the nucleotide that is the actual substrate.</text>
</comment>
<dbReference type="GO" id="GO:0046872">
    <property type="term" value="F:metal ion binding"/>
    <property type="evidence" value="ECO:0007669"/>
    <property type="project" value="UniProtKB-KW"/>
</dbReference>
<feature type="binding site" evidence="9">
    <location>
        <position position="234"/>
    </location>
    <ligand>
        <name>K(+)</name>
        <dbReference type="ChEBI" id="CHEBI:29103"/>
    </ligand>
</feature>
<dbReference type="KEGG" id="rid:RIdsm_05224"/>
<dbReference type="InterPro" id="IPR011611">
    <property type="entry name" value="PfkB_dom"/>
</dbReference>
<evidence type="ECO:0000256" key="1">
    <source>
        <dbReference type="ARBA" id="ARBA00022679"/>
    </source>
</evidence>
<dbReference type="PANTHER" id="PTHR10584">
    <property type="entry name" value="SUGAR KINASE"/>
    <property type="match status" value="1"/>
</dbReference>
<evidence type="ECO:0000313" key="12">
    <source>
        <dbReference type="EMBL" id="QEW29380.1"/>
    </source>
</evidence>
<reference evidence="12 14" key="2">
    <citation type="submission" date="2018-08" db="EMBL/GenBank/DDBJ databases">
        <title>Genetic Globetrotter - A new plasmid hitch-hiking vast phylogenetic and geographic distances.</title>
        <authorList>
            <person name="Vollmers J."/>
            <person name="Petersen J."/>
        </authorList>
    </citation>
    <scope>NUCLEOTIDE SEQUENCE [LARGE SCALE GENOMIC DNA]</scope>
    <source>
        <strain evidence="12 14">DSM 26383</strain>
    </source>
</reference>
<dbReference type="Gene3D" id="3.40.1190.20">
    <property type="match status" value="1"/>
</dbReference>
<keyword evidence="7 9" id="KW-0630">Potassium</keyword>
<dbReference type="GO" id="GO:0004747">
    <property type="term" value="F:ribokinase activity"/>
    <property type="evidence" value="ECO:0007669"/>
    <property type="project" value="UniProtKB-UniRule"/>
</dbReference>
<dbReference type="OrthoDB" id="9792663at2"/>
<dbReference type="Proteomes" id="UP000051401">
    <property type="component" value="Unassembled WGS sequence"/>
</dbReference>
<name>A0A0T5PE88_9RHOB</name>
<dbReference type="CDD" id="cd01174">
    <property type="entry name" value="ribokinase"/>
    <property type="match status" value="1"/>
</dbReference>
<dbReference type="Proteomes" id="UP000325785">
    <property type="component" value="Chromosome"/>
</dbReference>
<dbReference type="GO" id="GO:0005737">
    <property type="term" value="C:cytoplasm"/>
    <property type="evidence" value="ECO:0007669"/>
    <property type="project" value="UniProtKB-SubCell"/>
</dbReference>
<keyword evidence="8 9" id="KW-0119">Carbohydrate metabolism</keyword>
<dbReference type="InterPro" id="IPR029056">
    <property type="entry name" value="Ribokinase-like"/>
</dbReference>
<comment type="subunit">
    <text evidence="9">Homodimer.</text>
</comment>
<dbReference type="EC" id="2.7.1.15" evidence="9"/>
<feature type="binding site" evidence="9">
    <location>
        <position position="232"/>
    </location>
    <ligand>
        <name>K(+)</name>
        <dbReference type="ChEBI" id="CHEBI:29103"/>
    </ligand>
</feature>
<dbReference type="SUPFAM" id="SSF53613">
    <property type="entry name" value="Ribokinase-like"/>
    <property type="match status" value="1"/>
</dbReference>
<keyword evidence="2 9" id="KW-0479">Metal-binding</keyword>
<dbReference type="InterPro" id="IPR002139">
    <property type="entry name" value="Ribo/fructo_kinase"/>
</dbReference>
<evidence type="ECO:0000256" key="7">
    <source>
        <dbReference type="ARBA" id="ARBA00022958"/>
    </source>
</evidence>
<evidence type="ECO:0000256" key="6">
    <source>
        <dbReference type="ARBA" id="ARBA00022842"/>
    </source>
</evidence>
<feature type="binding site" evidence="9">
    <location>
        <begin position="9"/>
        <end position="11"/>
    </location>
    <ligand>
        <name>substrate</name>
    </ligand>
</feature>
<dbReference type="Pfam" id="PF00294">
    <property type="entry name" value="PfkB"/>
    <property type="match status" value="1"/>
</dbReference>
<comment type="similarity">
    <text evidence="9">Belongs to the carbohydrate kinase PfkB family. Ribokinase subfamily.</text>
</comment>
<comment type="caution">
    <text evidence="9">Lacks conserved residue(s) required for the propagation of feature annotation.</text>
</comment>
<accession>A0A0T5PE88</accession>
<evidence type="ECO:0000256" key="3">
    <source>
        <dbReference type="ARBA" id="ARBA00022741"/>
    </source>
</evidence>
<evidence type="ECO:0000256" key="5">
    <source>
        <dbReference type="ARBA" id="ARBA00022840"/>
    </source>
</evidence>
<feature type="domain" description="Carbohydrate kinase PfkB" evidence="10">
    <location>
        <begin position="5"/>
        <end position="280"/>
    </location>
</feature>
<feature type="binding site" evidence="9">
    <location>
        <begin position="37"/>
        <end position="41"/>
    </location>
    <ligand>
        <name>substrate</name>
    </ligand>
</feature>
<feature type="binding site" evidence="9">
    <location>
        <position position="271"/>
    </location>
    <ligand>
        <name>K(+)</name>
        <dbReference type="ChEBI" id="CHEBI:29103"/>
    </ligand>
</feature>
<reference evidence="11 13" key="1">
    <citation type="submission" date="2015-04" db="EMBL/GenBank/DDBJ databases">
        <title>The draft genome sequence of Roseovarius indicus B108T.</title>
        <authorList>
            <person name="Li G."/>
            <person name="Lai Q."/>
            <person name="Shao Z."/>
            <person name="Yan P."/>
        </authorList>
    </citation>
    <scope>NUCLEOTIDE SEQUENCE [LARGE SCALE GENOMIC DNA]</scope>
    <source>
        <strain evidence="11 13">B108</strain>
    </source>
</reference>
<keyword evidence="13" id="KW-1185">Reference proteome</keyword>
<dbReference type="EMBL" id="CP031598">
    <property type="protein sequence ID" value="QEW29380.1"/>
    <property type="molecule type" value="Genomic_DNA"/>
</dbReference>
<comment type="activity regulation">
    <text evidence="9">Activated by a monovalent cation that binds near, but not in, the active site. The most likely occupant of the site in vivo is potassium. Ion binding induces a conformational change that may alter substrate affinity.</text>
</comment>
<proteinExistence type="inferred from homology"/>
<sequence length="289" mass="29728">MIYNLGSINADFFYRMPRLPGPGETLAATAMSSGLGGKGANQSVAVARAGARVRHIGSVGSDGRWLVDQLAAAGADVAGIRISDLPTAHAIVMIDSAGENQIVIYPGANHDQCPEQIKAAFAEASPGDWLLLQNETSHQLEAAEMANGIGMCVAYSAAPFDADAVARLLPHLSLLIMNEVEAGQLTKALGKPVLHLPVANVLITKGAKGADWHDTRLLQTVSIPAFSVDPVDTTGAGDTFAGYAVAGLSQGMSPQGALRRAAAAAAISVTRPGTADAIPTLVEVEAFLA</sequence>
<feature type="binding site" evidence="9">
    <location>
        <position position="135"/>
    </location>
    <ligand>
        <name>substrate</name>
    </ligand>
</feature>
<keyword evidence="9" id="KW-0963">Cytoplasm</keyword>
<dbReference type="PATRIC" id="fig|540747.5.peg.48"/>
<feature type="active site" description="Proton acceptor" evidence="9">
    <location>
        <position position="238"/>
    </location>
</feature>
<dbReference type="STRING" id="540747.SAMN04488031_102277"/>
<evidence type="ECO:0000313" key="11">
    <source>
        <dbReference type="EMBL" id="KRS19320.1"/>
    </source>
</evidence>
<feature type="binding site" evidence="9">
    <location>
        <begin position="237"/>
        <end position="238"/>
    </location>
    <ligand>
        <name>ATP</name>
        <dbReference type="ChEBI" id="CHEBI:30616"/>
    </ligand>
</feature>
<evidence type="ECO:0000256" key="8">
    <source>
        <dbReference type="ARBA" id="ARBA00023277"/>
    </source>
</evidence>
<evidence type="ECO:0000256" key="9">
    <source>
        <dbReference type="HAMAP-Rule" id="MF_01987"/>
    </source>
</evidence>
<dbReference type="UniPathway" id="UPA00916">
    <property type="reaction ID" value="UER00889"/>
</dbReference>
<feature type="binding site" evidence="9">
    <location>
        <position position="268"/>
    </location>
    <ligand>
        <name>K(+)</name>
        <dbReference type="ChEBI" id="CHEBI:29103"/>
    </ligand>
</feature>
<comment type="catalytic activity">
    <reaction evidence="9">
        <text>D-ribose + ATP = D-ribose 5-phosphate + ADP + H(+)</text>
        <dbReference type="Rhea" id="RHEA:13697"/>
        <dbReference type="ChEBI" id="CHEBI:15378"/>
        <dbReference type="ChEBI" id="CHEBI:30616"/>
        <dbReference type="ChEBI" id="CHEBI:47013"/>
        <dbReference type="ChEBI" id="CHEBI:78346"/>
        <dbReference type="ChEBI" id="CHEBI:456216"/>
        <dbReference type="EC" id="2.7.1.15"/>
    </reaction>
</comment>
<dbReference type="AlphaFoldDB" id="A0A0T5PE88"/>
<keyword evidence="4 9" id="KW-0418">Kinase</keyword>
<evidence type="ECO:0000259" key="10">
    <source>
        <dbReference type="Pfam" id="PF00294"/>
    </source>
</evidence>
<keyword evidence="1 9" id="KW-0808">Transferase</keyword>
<keyword evidence="6 9" id="KW-0460">Magnesium</keyword>
<comment type="subcellular location">
    <subcellularLocation>
        <location evidence="9">Cytoplasm</location>
    </subcellularLocation>
</comment>
<comment type="function">
    <text evidence="9">Catalyzes the phosphorylation of ribose at O-5 in a reaction requiring ATP and magnesium. The resulting D-ribose-5-phosphate can then be used either for sythesis of nucleotides, histidine, and tryptophan, or as a component of the pentose phosphate pathway.</text>
</comment>
<organism evidence="11 13">
    <name type="scientific">Roseovarius indicus</name>
    <dbReference type="NCBI Taxonomy" id="540747"/>
    <lineage>
        <taxon>Bacteria</taxon>
        <taxon>Pseudomonadati</taxon>
        <taxon>Pseudomonadota</taxon>
        <taxon>Alphaproteobacteria</taxon>
        <taxon>Rhodobacterales</taxon>
        <taxon>Roseobacteraceae</taxon>
        <taxon>Roseovarius</taxon>
    </lineage>
</organism>
<protein>
    <recommendedName>
        <fullName evidence="9">Ribokinase</fullName>
        <shortName evidence="9">RK</shortName>
        <ecNumber evidence="9">2.7.1.15</ecNumber>
    </recommendedName>
</protein>
<dbReference type="HAMAP" id="MF_01987">
    <property type="entry name" value="Ribokinase"/>
    <property type="match status" value="1"/>
</dbReference>
<keyword evidence="3 9" id="KW-0547">Nucleotide-binding</keyword>
<evidence type="ECO:0000256" key="4">
    <source>
        <dbReference type="ARBA" id="ARBA00022777"/>
    </source>
</evidence>
<dbReference type="PRINTS" id="PR00990">
    <property type="entry name" value="RIBOKINASE"/>
</dbReference>
<dbReference type="EMBL" id="LAXI01000001">
    <property type="protein sequence ID" value="KRS19320.1"/>
    <property type="molecule type" value="Genomic_DNA"/>
</dbReference>
<dbReference type="InterPro" id="IPR011877">
    <property type="entry name" value="Ribokinase"/>
</dbReference>
<dbReference type="GO" id="GO:0005524">
    <property type="term" value="F:ATP binding"/>
    <property type="evidence" value="ECO:0007669"/>
    <property type="project" value="UniProtKB-UniRule"/>
</dbReference>